<proteinExistence type="predicted"/>
<evidence type="ECO:0000313" key="1">
    <source>
        <dbReference type="EMBL" id="KAG5620472.1"/>
    </source>
</evidence>
<keyword evidence="2" id="KW-1185">Reference proteome</keyword>
<evidence type="ECO:0000313" key="2">
    <source>
        <dbReference type="Proteomes" id="UP000824120"/>
    </source>
</evidence>
<comment type="caution">
    <text evidence="1">The sequence shown here is derived from an EMBL/GenBank/DDBJ whole genome shotgun (WGS) entry which is preliminary data.</text>
</comment>
<dbReference type="AlphaFoldDB" id="A0A9J6A7U8"/>
<protein>
    <submittedName>
        <fullName evidence="1">Uncharacterized protein</fullName>
    </submittedName>
</protein>
<name>A0A9J6A7U8_SOLCO</name>
<dbReference type="EMBL" id="JACXVP010000002">
    <property type="protein sequence ID" value="KAG5620472.1"/>
    <property type="molecule type" value="Genomic_DNA"/>
</dbReference>
<dbReference type="OrthoDB" id="1320449at2759"/>
<organism evidence="1 2">
    <name type="scientific">Solanum commersonii</name>
    <name type="common">Commerson's wild potato</name>
    <name type="synonym">Commerson's nightshade</name>
    <dbReference type="NCBI Taxonomy" id="4109"/>
    <lineage>
        <taxon>Eukaryota</taxon>
        <taxon>Viridiplantae</taxon>
        <taxon>Streptophyta</taxon>
        <taxon>Embryophyta</taxon>
        <taxon>Tracheophyta</taxon>
        <taxon>Spermatophyta</taxon>
        <taxon>Magnoliopsida</taxon>
        <taxon>eudicotyledons</taxon>
        <taxon>Gunneridae</taxon>
        <taxon>Pentapetalae</taxon>
        <taxon>asterids</taxon>
        <taxon>lamiids</taxon>
        <taxon>Solanales</taxon>
        <taxon>Solanaceae</taxon>
        <taxon>Solanoideae</taxon>
        <taxon>Solaneae</taxon>
        <taxon>Solanum</taxon>
    </lineage>
</organism>
<sequence length="874" mass="98957">MGFTSSVSSFHSLAESNQKLLQAMHSHVALMHSQSSPVELGRFNGYNAVGWVLLAELYFDSFAISDAHKLHYVSYYFNGDAFEWFHWMYRNNQLVDWKHFKEQVVLRFQNTTITTSRYFVDPSHAHFDYDRYAPMVTPMTQVVSFADLNILPTYYAIESTSKVGNSNVEQVFDEMPLAEDSPFSSANGEAHMLDVCSQQTNHEVFIDKQSDATTFSSEGHSDLEDEISEEVCDIQAKFEGKVSAIQKTMVANDQEFVLEDFTPILGNIQLNVHVSTDGRLSKYASNSINHCSCLFTNFNSFSLPYVTGQLNKFEPSGEKLPLGQVLHTCCCHKKTCSYLYFELEPLLDILPFGSVVDAWVDIGKLCDSLSYVAETPHKFSTLLERYPYVWNRSSQQLFDSMSQTCHYSKVFAENSQGDAIGMHCQFYLMRLTTGNSIIASYFIPSMFKGVTLTLDSSFHRCLSFHVFHAIPTMKFGVNQVAAIADKSLLFTLEFEEAFNMTFSILRAYDHSTLAYHCIHKSKAMALISHTSSDAHDNAFTELFVVAYAMVQVELDRNFSMSVSHKTPEFIQLNLIGQAPLLDTLVSHLICSFFREELKFPNHLIVQLLGSHLAMCSFSLDLIVHDIVIGVYVLSGWVNHHRRFFGVLIAYDIVAAVTRGLITIDFTVHTCGNDKAKLVLPCTLALDLAWHSLEFGTRFNEESSTIMPPVGNNKSSLFPSDEFDFFLIIIEPITLGCFNVEIRPITCWIKCLRFQSTDRMHECSMNFGPTVMLSVAVSVRINTFWCSIREFPILLELIFFGDGYTQYCDTSGALCYRLNLIFYWKGPKDDMIYSTFIGDNKKGCDCNSLEMGNECLVIQDVNVVILHNLAALEAN</sequence>
<reference evidence="1 2" key="1">
    <citation type="submission" date="2020-09" db="EMBL/GenBank/DDBJ databases">
        <title>De no assembly of potato wild relative species, Solanum commersonii.</title>
        <authorList>
            <person name="Cho K."/>
        </authorList>
    </citation>
    <scope>NUCLEOTIDE SEQUENCE [LARGE SCALE GENOMIC DNA]</scope>
    <source>
        <strain evidence="1">LZ3.2</strain>
        <tissue evidence="1">Leaf</tissue>
    </source>
</reference>
<gene>
    <name evidence="1" type="ORF">H5410_005690</name>
</gene>
<dbReference type="Proteomes" id="UP000824120">
    <property type="component" value="Chromosome 2"/>
</dbReference>
<accession>A0A9J6A7U8</accession>